<dbReference type="PANTHER" id="PTHR24412:SF441">
    <property type="entry name" value="KELCH-LIKE PROTEIN 28"/>
    <property type="match status" value="1"/>
</dbReference>
<dbReference type="AlphaFoldDB" id="A0A368G8V7"/>
<proteinExistence type="predicted"/>
<dbReference type="SUPFAM" id="SSF50965">
    <property type="entry name" value="Galactose oxidase, central domain"/>
    <property type="match status" value="1"/>
</dbReference>
<protein>
    <submittedName>
        <fullName evidence="4">Kelch repeat protein</fullName>
    </submittedName>
</protein>
<evidence type="ECO:0000313" key="4">
    <source>
        <dbReference type="EMBL" id="RCN40843.1"/>
    </source>
</evidence>
<dbReference type="PANTHER" id="PTHR24412">
    <property type="entry name" value="KELCH PROTEIN"/>
    <property type="match status" value="1"/>
</dbReference>
<dbReference type="PRINTS" id="PR00501">
    <property type="entry name" value="KELCHREPEAT"/>
</dbReference>
<dbReference type="Pfam" id="PF07707">
    <property type="entry name" value="BACK"/>
    <property type="match status" value="1"/>
</dbReference>
<dbReference type="SUPFAM" id="SSF117281">
    <property type="entry name" value="Kelch motif"/>
    <property type="match status" value="1"/>
</dbReference>
<sequence length="398" mass="44122">MDEIHVDAEESVFEAAIRWLKADPDRAKHTWRILKCIRLSLLEPDFLVYVVSQHPLIREDLRCRDLVDEAKNCHLALDGYIAPSLNTVPRFCGHMPGLVYLLGGDLRGAANTLYIYNPLTKNWRSASCMNYGRRDPAVAVCNNKAISLIYAVGGLDTSGKWNAFECYDPLEDKWQTLQPLDRKNCSSVAAAVCKKLYLIGGDNGRDAYKEVMVFSPSTNLWSPGCSMNTPRTGAAVAVLDGFIYVIGGCSGQNVYNSVIRFSPEDDKWQDMASMTERRCWCSASVLNRKIYVCGGSATNIYHGNVGASRRYLNSVECFDPETSSWTPVTTMNTPRVHVAVVADLDKLYALGGSDSETPSMEIYDERTKQWNLEPLPANFPTNGAGAAVLPMSVNELCK</sequence>
<organism evidence="4 5">
    <name type="scientific">Ancylostoma caninum</name>
    <name type="common">Dog hookworm</name>
    <dbReference type="NCBI Taxonomy" id="29170"/>
    <lineage>
        <taxon>Eukaryota</taxon>
        <taxon>Metazoa</taxon>
        <taxon>Ecdysozoa</taxon>
        <taxon>Nematoda</taxon>
        <taxon>Chromadorea</taxon>
        <taxon>Rhabditida</taxon>
        <taxon>Rhabditina</taxon>
        <taxon>Rhabditomorpha</taxon>
        <taxon>Strongyloidea</taxon>
        <taxon>Ancylostomatidae</taxon>
        <taxon>Ancylostomatinae</taxon>
        <taxon>Ancylostoma</taxon>
    </lineage>
</organism>
<evidence type="ECO:0000313" key="5">
    <source>
        <dbReference type="Proteomes" id="UP000252519"/>
    </source>
</evidence>
<dbReference type="EMBL" id="JOJR01000263">
    <property type="protein sequence ID" value="RCN40843.1"/>
    <property type="molecule type" value="Genomic_DNA"/>
</dbReference>
<keyword evidence="2" id="KW-0677">Repeat</keyword>
<evidence type="ECO:0000259" key="3">
    <source>
        <dbReference type="Pfam" id="PF07707"/>
    </source>
</evidence>
<evidence type="ECO:0000256" key="1">
    <source>
        <dbReference type="ARBA" id="ARBA00022441"/>
    </source>
</evidence>
<dbReference type="InterPro" id="IPR011705">
    <property type="entry name" value="BACK"/>
</dbReference>
<gene>
    <name evidence="4" type="ORF">ANCCAN_13222</name>
</gene>
<comment type="caution">
    <text evidence="4">The sequence shown here is derived from an EMBL/GenBank/DDBJ whole genome shotgun (WGS) entry which is preliminary data.</text>
</comment>
<dbReference type="Pfam" id="PF01344">
    <property type="entry name" value="Kelch_1"/>
    <property type="match status" value="1"/>
</dbReference>
<dbReference type="Gene3D" id="1.25.40.420">
    <property type="match status" value="1"/>
</dbReference>
<dbReference type="Proteomes" id="UP000252519">
    <property type="component" value="Unassembled WGS sequence"/>
</dbReference>
<dbReference type="STRING" id="29170.A0A368G8V7"/>
<dbReference type="OrthoDB" id="20684at2759"/>
<keyword evidence="5" id="KW-1185">Reference proteome</keyword>
<dbReference type="InterPro" id="IPR011043">
    <property type="entry name" value="Gal_Oxase/kelch_b-propeller"/>
</dbReference>
<dbReference type="InterPro" id="IPR015915">
    <property type="entry name" value="Kelch-typ_b-propeller"/>
</dbReference>
<feature type="domain" description="BACK" evidence="3">
    <location>
        <begin position="2"/>
        <end position="51"/>
    </location>
</feature>
<keyword evidence="1" id="KW-0880">Kelch repeat</keyword>
<dbReference type="Pfam" id="PF24681">
    <property type="entry name" value="Kelch_KLHDC2_KLHL20_DRC7"/>
    <property type="match status" value="1"/>
</dbReference>
<reference evidence="4 5" key="1">
    <citation type="submission" date="2014-10" db="EMBL/GenBank/DDBJ databases">
        <title>Draft genome of the hookworm Ancylostoma caninum.</title>
        <authorList>
            <person name="Mitreva M."/>
        </authorList>
    </citation>
    <scope>NUCLEOTIDE SEQUENCE [LARGE SCALE GENOMIC DNA]</scope>
    <source>
        <strain evidence="4 5">Baltimore</strain>
    </source>
</reference>
<dbReference type="InterPro" id="IPR006652">
    <property type="entry name" value="Kelch_1"/>
</dbReference>
<dbReference type="Gene3D" id="2.120.10.80">
    <property type="entry name" value="Kelch-type beta propeller"/>
    <property type="match status" value="2"/>
</dbReference>
<dbReference type="SMART" id="SM00612">
    <property type="entry name" value="Kelch"/>
    <property type="match status" value="6"/>
</dbReference>
<accession>A0A368G8V7</accession>
<name>A0A368G8V7_ANCCA</name>
<evidence type="ECO:0000256" key="2">
    <source>
        <dbReference type="ARBA" id="ARBA00022737"/>
    </source>
</evidence>